<keyword evidence="4" id="KW-0067">ATP-binding</keyword>
<dbReference type="STRING" id="5722.A2FVE1"/>
<dbReference type="SUPFAM" id="SSF52540">
    <property type="entry name" value="P-loop containing nucleoside triphosphate hydrolases"/>
    <property type="match status" value="1"/>
</dbReference>
<keyword evidence="6" id="KW-0539">Nucleus</keyword>
<dbReference type="SMR" id="A2FVE1"/>
<dbReference type="CDD" id="cd00009">
    <property type="entry name" value="AAA"/>
    <property type="match status" value="1"/>
</dbReference>
<reference evidence="10" key="2">
    <citation type="journal article" date="2007" name="Science">
        <title>Draft genome sequence of the sexually transmitted pathogen Trichomonas vaginalis.</title>
        <authorList>
            <person name="Carlton J.M."/>
            <person name="Hirt R.P."/>
            <person name="Silva J.C."/>
            <person name="Delcher A.L."/>
            <person name="Schatz M."/>
            <person name="Zhao Q."/>
            <person name="Wortman J.R."/>
            <person name="Bidwell S.L."/>
            <person name="Alsmark U.C.M."/>
            <person name="Besteiro S."/>
            <person name="Sicheritz-Ponten T."/>
            <person name="Noel C.J."/>
            <person name="Dacks J.B."/>
            <person name="Foster P.G."/>
            <person name="Simillion C."/>
            <person name="Van de Peer Y."/>
            <person name="Miranda-Saavedra D."/>
            <person name="Barton G.J."/>
            <person name="Westrop G.D."/>
            <person name="Mueller S."/>
            <person name="Dessi D."/>
            <person name="Fiori P.L."/>
            <person name="Ren Q."/>
            <person name="Paulsen I."/>
            <person name="Zhang H."/>
            <person name="Bastida-Corcuera F.D."/>
            <person name="Simoes-Barbosa A."/>
            <person name="Brown M.T."/>
            <person name="Hayes R.D."/>
            <person name="Mukherjee M."/>
            <person name="Okumura C.Y."/>
            <person name="Schneider R."/>
            <person name="Smith A.J."/>
            <person name="Vanacova S."/>
            <person name="Villalvazo M."/>
            <person name="Haas B.J."/>
            <person name="Pertea M."/>
            <person name="Feldblyum T.V."/>
            <person name="Utterback T.R."/>
            <person name="Shu C.L."/>
            <person name="Osoegawa K."/>
            <person name="de Jong P.J."/>
            <person name="Hrdy I."/>
            <person name="Horvathova L."/>
            <person name="Zubacova Z."/>
            <person name="Dolezal P."/>
            <person name="Malik S.B."/>
            <person name="Logsdon J.M. Jr."/>
            <person name="Henze K."/>
            <person name="Gupta A."/>
            <person name="Wang C.C."/>
            <person name="Dunne R.L."/>
            <person name="Upcroft J.A."/>
            <person name="Upcroft P."/>
            <person name="White O."/>
            <person name="Salzberg S.L."/>
            <person name="Tang P."/>
            <person name="Chiu C.-H."/>
            <person name="Lee Y.-S."/>
            <person name="Embley T.M."/>
            <person name="Coombs G.H."/>
            <person name="Mottram J.C."/>
            <person name="Tachezy J."/>
            <person name="Fraser-Liggett C.M."/>
            <person name="Johnson P.J."/>
        </authorList>
    </citation>
    <scope>NUCLEOTIDE SEQUENCE [LARGE SCALE GENOMIC DNA]</scope>
    <source>
        <strain evidence="10">G3</strain>
    </source>
</reference>
<dbReference type="Proteomes" id="UP000001542">
    <property type="component" value="Unassembled WGS sequence"/>
</dbReference>
<dbReference type="OrthoDB" id="2195431at2759"/>
<organism evidence="10 11">
    <name type="scientific">Trichomonas vaginalis (strain ATCC PRA-98 / G3)</name>
    <dbReference type="NCBI Taxonomy" id="412133"/>
    <lineage>
        <taxon>Eukaryota</taxon>
        <taxon>Metamonada</taxon>
        <taxon>Parabasalia</taxon>
        <taxon>Trichomonadida</taxon>
        <taxon>Trichomonadidae</taxon>
        <taxon>Trichomonas</taxon>
    </lineage>
</organism>
<reference evidence="10" key="1">
    <citation type="submission" date="2006-10" db="EMBL/GenBank/DDBJ databases">
        <authorList>
            <person name="Amadeo P."/>
            <person name="Zhao Q."/>
            <person name="Wortman J."/>
            <person name="Fraser-Liggett C."/>
            <person name="Carlton J."/>
        </authorList>
    </citation>
    <scope>NUCLEOTIDE SEQUENCE</scope>
    <source>
        <strain evidence="10">G3</strain>
    </source>
</reference>
<evidence type="ECO:0000313" key="10">
    <source>
        <dbReference type="EMBL" id="EAX91115.1"/>
    </source>
</evidence>
<dbReference type="InParanoid" id="A2FVE1"/>
<evidence type="ECO:0000256" key="5">
    <source>
        <dbReference type="ARBA" id="ARBA00023125"/>
    </source>
</evidence>
<evidence type="ECO:0000256" key="2">
    <source>
        <dbReference type="ARBA" id="ARBA00022705"/>
    </source>
</evidence>
<dbReference type="InterPro" id="IPR053016">
    <property type="entry name" value="CTF18-RFC_complex"/>
</dbReference>
<dbReference type="InterPro" id="IPR027417">
    <property type="entry name" value="P-loop_NTPase"/>
</dbReference>
<evidence type="ECO:0000256" key="1">
    <source>
        <dbReference type="ARBA" id="ARBA00004123"/>
    </source>
</evidence>
<keyword evidence="11" id="KW-1185">Reference proteome</keyword>
<dbReference type="GO" id="GO:0016887">
    <property type="term" value="F:ATP hydrolysis activity"/>
    <property type="evidence" value="ECO:0007669"/>
    <property type="project" value="InterPro"/>
</dbReference>
<evidence type="ECO:0000256" key="7">
    <source>
        <dbReference type="ARBA" id="ARBA00023306"/>
    </source>
</evidence>
<dbReference type="SMART" id="SM00382">
    <property type="entry name" value="AAA"/>
    <property type="match status" value="1"/>
</dbReference>
<keyword evidence="7" id="KW-0131">Cell cycle</keyword>
<dbReference type="CDD" id="cd18140">
    <property type="entry name" value="HLD_clamp_RFC"/>
    <property type="match status" value="1"/>
</dbReference>
<dbReference type="KEGG" id="tva:4748809"/>
<name>A2FVE1_TRIV3</name>
<dbReference type="Gene3D" id="3.40.50.300">
    <property type="entry name" value="P-loop containing nucleotide triphosphate hydrolases"/>
    <property type="match status" value="1"/>
</dbReference>
<dbReference type="PANTHER" id="PTHR46765">
    <property type="entry name" value="P-LOOP CONTAINING NUCLEOSIDE TRIPHOSPHATE HYDROLASES SUPERFAMILY PROTEIN"/>
    <property type="match status" value="1"/>
</dbReference>
<dbReference type="Pfam" id="PF00004">
    <property type="entry name" value="AAA"/>
    <property type="match status" value="1"/>
</dbReference>
<dbReference type="InterPro" id="IPR047854">
    <property type="entry name" value="RFC_lid"/>
</dbReference>
<evidence type="ECO:0000259" key="9">
    <source>
        <dbReference type="SMART" id="SM00382"/>
    </source>
</evidence>
<dbReference type="VEuPathDB" id="TrichDB:TVAGG3_0533840"/>
<protein>
    <submittedName>
        <fullName evidence="10">ATPase, AAA family protein</fullName>
    </submittedName>
</protein>
<evidence type="ECO:0000256" key="8">
    <source>
        <dbReference type="ARBA" id="ARBA00043975"/>
    </source>
</evidence>
<dbReference type="RefSeq" id="XP_001304045.1">
    <property type="nucleotide sequence ID" value="XM_001304044.1"/>
</dbReference>
<dbReference type="InterPro" id="IPR003959">
    <property type="entry name" value="ATPase_AAA_core"/>
</dbReference>
<dbReference type="EMBL" id="DS114057">
    <property type="protein sequence ID" value="EAX91115.1"/>
    <property type="molecule type" value="Genomic_DNA"/>
</dbReference>
<proteinExistence type="inferred from homology"/>
<keyword evidence="5" id="KW-0238">DNA-binding</keyword>
<dbReference type="GO" id="GO:0006260">
    <property type="term" value="P:DNA replication"/>
    <property type="evidence" value="ECO:0007669"/>
    <property type="project" value="UniProtKB-KW"/>
</dbReference>
<evidence type="ECO:0000313" key="11">
    <source>
        <dbReference type="Proteomes" id="UP000001542"/>
    </source>
</evidence>
<dbReference type="VEuPathDB" id="TrichDB:TVAG_030140"/>
<evidence type="ECO:0000256" key="6">
    <source>
        <dbReference type="ARBA" id="ARBA00023242"/>
    </source>
</evidence>
<dbReference type="AlphaFoldDB" id="A2FVE1"/>
<dbReference type="GO" id="GO:0005634">
    <property type="term" value="C:nucleus"/>
    <property type="evidence" value="ECO:0000318"/>
    <property type="project" value="GO_Central"/>
</dbReference>
<dbReference type="Gene3D" id="1.10.8.60">
    <property type="match status" value="1"/>
</dbReference>
<dbReference type="InterPro" id="IPR003593">
    <property type="entry name" value="AAA+_ATPase"/>
</dbReference>
<feature type="domain" description="AAA+ ATPase" evidence="9">
    <location>
        <begin position="136"/>
        <end position="258"/>
    </location>
</feature>
<dbReference type="PANTHER" id="PTHR46765:SF1">
    <property type="entry name" value="P-LOOP CONTAINING NUCLEOSIDE TRIPHOSPHATE HYDROLASES SUPERFAMILY PROTEIN"/>
    <property type="match status" value="1"/>
</dbReference>
<evidence type="ECO:0000256" key="4">
    <source>
        <dbReference type="ARBA" id="ARBA00022840"/>
    </source>
</evidence>
<gene>
    <name evidence="10" type="ORF">TVAG_030140</name>
</gene>
<comment type="similarity">
    <text evidence="8">Belongs to the activator 1 small subunits family. CTF18 subfamily.</text>
</comment>
<sequence>MNKDPFESSTGNTKISNDYNVKAIPITTFSGERVSIPKYDCFPKYIERFEKIDMKIPELIPPKPIEEINVSETNLINEYTPKTYTDLISDERTNRQVLEWMRHFQNAKSERKKPKRTKKLVDLTKNSKFEQPTIQLSHILLLAGPPGSGKTTLIRIIAKHCGFHTVELNASDDASVDRNQMILQNQLNFEPVFGAKTKPLMVFEELDGIGTISDSVLKAITGNASRPVVIIVNDGYAQSLKNIRSIATFIKLPPPNSTQFKERIRYICKNEEIDISTQAINEVAEISKYDIRTALNTISFLRARQPISADTVHLLPVGLKNSSLTPFDVWTTLFTASKSFKDCANEVEIFGNTRLISTGILENLENIRNADPTRKRLVEMFDNLCYADVLGDSEASDMAIASCSKLCGVQNVGRNIAFPTSSLGFEGSMRSTANSSMLKNPVFRTGIDVYRRILCLPQEQINYVINRQGESLRKRITAMHQCIKISYKKNAFGHYTSVPDVDNIIGLNNFSINNLTKYRECIQTEIESQGSLLKELSITGTRIQDKLGKSQRRDPIRNFWGEEMDLTQTQETQRNTGGLKFTYNEGFTNAVRRKVLVQRILMV</sequence>
<keyword evidence="2" id="KW-0235">DNA replication</keyword>
<dbReference type="GO" id="GO:0003677">
    <property type="term" value="F:DNA binding"/>
    <property type="evidence" value="ECO:0000318"/>
    <property type="project" value="GO_Central"/>
</dbReference>
<dbReference type="eggNOG" id="KOG1969">
    <property type="taxonomic scope" value="Eukaryota"/>
</dbReference>
<comment type="subcellular location">
    <subcellularLocation>
        <location evidence="1">Nucleus</location>
    </subcellularLocation>
</comment>
<accession>A2FVE1</accession>
<keyword evidence="3" id="KW-0547">Nucleotide-binding</keyword>
<evidence type="ECO:0000256" key="3">
    <source>
        <dbReference type="ARBA" id="ARBA00022741"/>
    </source>
</evidence>
<dbReference type="GO" id="GO:0005524">
    <property type="term" value="F:ATP binding"/>
    <property type="evidence" value="ECO:0007669"/>
    <property type="project" value="UniProtKB-KW"/>
</dbReference>